<keyword evidence="2" id="KW-1185">Reference proteome</keyword>
<dbReference type="AlphaFoldDB" id="A0A0V0ZW83"/>
<name>A0A0V0ZW83_9BILA</name>
<reference evidence="1 2" key="1">
    <citation type="submission" date="2015-01" db="EMBL/GenBank/DDBJ databases">
        <title>Evolution of Trichinella species and genotypes.</title>
        <authorList>
            <person name="Korhonen P.K."/>
            <person name="Edoardo P."/>
            <person name="Giuseppe L.R."/>
            <person name="Gasser R.B."/>
        </authorList>
    </citation>
    <scope>NUCLEOTIDE SEQUENCE [LARGE SCALE GENOMIC DNA]</scope>
    <source>
        <strain evidence="1">ISS2496</strain>
    </source>
</reference>
<dbReference type="Proteomes" id="UP000054783">
    <property type="component" value="Unassembled WGS sequence"/>
</dbReference>
<proteinExistence type="predicted"/>
<accession>A0A0V0ZW83</accession>
<evidence type="ECO:0000313" key="2">
    <source>
        <dbReference type="Proteomes" id="UP000054783"/>
    </source>
</evidence>
<gene>
    <name evidence="1" type="ORF">T12_10210</name>
</gene>
<dbReference type="EMBL" id="JYDQ01000069">
    <property type="protein sequence ID" value="KRY16982.1"/>
    <property type="molecule type" value="Genomic_DNA"/>
</dbReference>
<protein>
    <submittedName>
        <fullName evidence="1">Uncharacterized protein</fullName>
    </submittedName>
</protein>
<organism evidence="1 2">
    <name type="scientific">Trichinella patagoniensis</name>
    <dbReference type="NCBI Taxonomy" id="990121"/>
    <lineage>
        <taxon>Eukaryota</taxon>
        <taxon>Metazoa</taxon>
        <taxon>Ecdysozoa</taxon>
        <taxon>Nematoda</taxon>
        <taxon>Enoplea</taxon>
        <taxon>Dorylaimia</taxon>
        <taxon>Trichinellida</taxon>
        <taxon>Trichinellidae</taxon>
        <taxon>Trichinella</taxon>
    </lineage>
</organism>
<comment type="caution">
    <text evidence="1">The sequence shown here is derived from an EMBL/GenBank/DDBJ whole genome shotgun (WGS) entry which is preliminary data.</text>
</comment>
<evidence type="ECO:0000313" key="1">
    <source>
        <dbReference type="EMBL" id="KRY16982.1"/>
    </source>
</evidence>
<sequence>MLSLQCFEKSQSHSVKMLIKLIFPNDALMIFSLLPSSHTDETYIKYNACMEFIKYYCYYYYSAGRMQGKLMKKLANSFTAFQSSAPFPLTGVIKAKFE</sequence>